<sequence>MTTAMPDTVRPPQAPTAFRYPVVGDRRARLRSGIRRLTGIDPFPSHAVARAFMTGLTDGDPVAERFVAETYHGELGARRARDLVEQAQRHGIDSVAHAPESMRALFAEFEQQPEWLDPELVEQGAAVWRRWAYALGALGNAGTTDTYTEGWLAVPLSLSGGYAGQRALHRYLETSRWWIEVCRPGALLTPGSLGRQISLHVRIMHVSVRERVRQHPEWDTARWGLPISQSAMLLTLLGGSVAPALGLFLLGHVTSPAEMRAVLHFNRYCGHLVGVRCDGYFPETVTDAWRILLMADSARSHDSGSSGTELVESFVPAFAPTTAHRGLGRLRAEYHYRVQAGYLGLYMLPWNRRRYRLPSALPGIALLLARAPAITALELGRRICPPLDRWWQRTNLHRWERWLSWQSAGKAAQFEAAVPLRR</sequence>
<evidence type="ECO:0000313" key="1">
    <source>
        <dbReference type="EMBL" id="KMO69570.1"/>
    </source>
</evidence>
<dbReference type="PANTHER" id="PTHR37539">
    <property type="entry name" value="SECRETED PROTEIN-RELATED"/>
    <property type="match status" value="1"/>
</dbReference>
<accession>A0A0J6VEY3</accession>
<dbReference type="Proteomes" id="UP000036313">
    <property type="component" value="Unassembled WGS sequence"/>
</dbReference>
<gene>
    <name evidence="1" type="ORF">MOBUDSM44075_04996</name>
</gene>
<dbReference type="AlphaFoldDB" id="A0A0J6VEY3"/>
<protein>
    <submittedName>
        <fullName evidence="1">Uncharacterized protein</fullName>
    </submittedName>
</protein>
<reference evidence="1 2" key="1">
    <citation type="journal article" date="2015" name="Genome Biol. Evol.">
        <title>Characterization of Three Mycobacterium spp. with Potential Use in Bioremediation by Genome Sequencing and Comparative Genomics.</title>
        <authorList>
            <person name="Das S."/>
            <person name="Pettersson B.M."/>
            <person name="Behra P.R."/>
            <person name="Ramesh M."/>
            <person name="Dasgupta S."/>
            <person name="Bhattacharya A."/>
            <person name="Kirsebom L.A."/>
        </authorList>
    </citation>
    <scope>NUCLEOTIDE SEQUENCE [LARGE SCALE GENOMIC DNA]</scope>
    <source>
        <strain evidence="1 2">DSM 44075</strain>
    </source>
</reference>
<comment type="caution">
    <text evidence="1">The sequence shown here is derived from an EMBL/GenBank/DDBJ whole genome shotgun (WGS) entry which is preliminary data.</text>
</comment>
<proteinExistence type="predicted"/>
<evidence type="ECO:0000313" key="2">
    <source>
        <dbReference type="Proteomes" id="UP000036313"/>
    </source>
</evidence>
<organism evidence="1 2">
    <name type="scientific">Mycolicibacterium obuense</name>
    <dbReference type="NCBI Taxonomy" id="1807"/>
    <lineage>
        <taxon>Bacteria</taxon>
        <taxon>Bacillati</taxon>
        <taxon>Actinomycetota</taxon>
        <taxon>Actinomycetes</taxon>
        <taxon>Mycobacteriales</taxon>
        <taxon>Mycobacteriaceae</taxon>
        <taxon>Mycolicibacterium</taxon>
    </lineage>
</organism>
<dbReference type="PATRIC" id="fig|1807.14.peg.5034"/>
<dbReference type="EMBL" id="JYNU01000057">
    <property type="protein sequence ID" value="KMO69570.1"/>
    <property type="molecule type" value="Genomic_DNA"/>
</dbReference>
<name>A0A0J6VEY3_9MYCO</name>
<dbReference type="PANTHER" id="PTHR37539:SF1">
    <property type="entry name" value="ER-BOUND OXYGENASE MPAB_MPAB'_RUBBER OXYGENASE CATALYTIC DOMAIN-CONTAINING PROTEIN"/>
    <property type="match status" value="1"/>
</dbReference>
<dbReference type="InterPro" id="IPR037473">
    <property type="entry name" value="Lcp-like"/>
</dbReference>